<keyword evidence="2 4" id="KW-0442">Lipid degradation</keyword>
<gene>
    <name evidence="6" type="ORF">ABVT43_06660</name>
</gene>
<reference evidence="6 7" key="1">
    <citation type="submission" date="2024-06" db="EMBL/GenBank/DDBJ databases">
        <authorList>
            <person name="Li F."/>
        </authorList>
    </citation>
    <scope>NUCLEOTIDE SEQUENCE [LARGE SCALE GENOMIC DNA]</scope>
    <source>
        <strain evidence="6 7">GXAS 311</strain>
    </source>
</reference>
<sequence>MTQICYNAPSRTKTGLVLTGGGARAAYQVGVLSAISDIIYREECGNPYPIITGTSAGAINATVLAAYARTPRLGIRSLQRVWGNLSVDQVFRGDMLGIMQNSSKWLWSIFSSNFHLKHQLSLLNNEPLKQLLSKVMHYNIIQEAIDAGNLHALSITASSYSTGRSISFFQGVAELNDWQRYRRCGKRTRINRDHLLASSAIPLLFPAVNIDNEFYGDGSVRFLAPISPAIHLGADKILIIGVDPIREELPEQTNAIHYPSVADIAGHVLDSVFIDSLDSDIERIRRVNKTIKLIPQAVRELQSNLRPIETFAISPSQDLSLLASKHFHTLPRLIQFFFRRIGINPGEGSTVLSYLLFESSYTKELIELGYQDTFRQKSEVIEFFLNR</sequence>
<dbReference type="PROSITE" id="PS51635">
    <property type="entry name" value="PNPLA"/>
    <property type="match status" value="1"/>
</dbReference>
<dbReference type="InterPro" id="IPR016035">
    <property type="entry name" value="Acyl_Trfase/lysoPLipase"/>
</dbReference>
<evidence type="ECO:0000256" key="4">
    <source>
        <dbReference type="PROSITE-ProRule" id="PRU01161"/>
    </source>
</evidence>
<keyword evidence="7" id="KW-1185">Reference proteome</keyword>
<organism evidence="6 7">
    <name type="scientific">Aliikangiella maris</name>
    <dbReference type="NCBI Taxonomy" id="3162458"/>
    <lineage>
        <taxon>Bacteria</taxon>
        <taxon>Pseudomonadati</taxon>
        <taxon>Pseudomonadota</taxon>
        <taxon>Gammaproteobacteria</taxon>
        <taxon>Oceanospirillales</taxon>
        <taxon>Pleioneaceae</taxon>
        <taxon>Aliikangiella</taxon>
    </lineage>
</organism>
<dbReference type="PANTHER" id="PTHR14226">
    <property type="entry name" value="NEUROPATHY TARGET ESTERASE/SWISS CHEESE D.MELANOGASTER"/>
    <property type="match status" value="1"/>
</dbReference>
<dbReference type="CDD" id="cd07209">
    <property type="entry name" value="Pat_hypo_Ecoli_Z1214_like"/>
    <property type="match status" value="1"/>
</dbReference>
<dbReference type="EMBL" id="JBEVCJ010000005">
    <property type="protein sequence ID" value="MET1254799.1"/>
    <property type="molecule type" value="Genomic_DNA"/>
</dbReference>
<comment type="caution">
    <text evidence="6">The sequence shown here is derived from an EMBL/GenBank/DDBJ whole genome shotgun (WGS) entry which is preliminary data.</text>
</comment>
<protein>
    <submittedName>
        <fullName evidence="6">Patatin-like phospholipase family protein</fullName>
    </submittedName>
</protein>
<feature type="active site" description="Nucleophile" evidence="4">
    <location>
        <position position="55"/>
    </location>
</feature>
<feature type="short sequence motif" description="GXSXG" evidence="4">
    <location>
        <begin position="53"/>
        <end position="57"/>
    </location>
</feature>
<evidence type="ECO:0000313" key="7">
    <source>
        <dbReference type="Proteomes" id="UP001548189"/>
    </source>
</evidence>
<evidence type="ECO:0000256" key="3">
    <source>
        <dbReference type="ARBA" id="ARBA00023098"/>
    </source>
</evidence>
<dbReference type="InterPro" id="IPR050301">
    <property type="entry name" value="NTE"/>
</dbReference>
<dbReference type="PANTHER" id="PTHR14226:SF57">
    <property type="entry name" value="BLR7027 PROTEIN"/>
    <property type="match status" value="1"/>
</dbReference>
<evidence type="ECO:0000313" key="6">
    <source>
        <dbReference type="EMBL" id="MET1254799.1"/>
    </source>
</evidence>
<comment type="caution">
    <text evidence="4">Lacks conserved residue(s) required for the propagation of feature annotation.</text>
</comment>
<accession>A0ABV2BSA0</accession>
<feature type="domain" description="PNPLA" evidence="5">
    <location>
        <begin position="16"/>
        <end position="230"/>
    </location>
</feature>
<dbReference type="Proteomes" id="UP001548189">
    <property type="component" value="Unassembled WGS sequence"/>
</dbReference>
<keyword evidence="1 4" id="KW-0378">Hydrolase</keyword>
<dbReference type="Gene3D" id="3.40.1090.10">
    <property type="entry name" value="Cytosolic phospholipase A2 catalytic domain"/>
    <property type="match status" value="1"/>
</dbReference>
<dbReference type="RefSeq" id="WP_353874413.1">
    <property type="nucleotide sequence ID" value="NZ_JBEVCJ010000005.1"/>
</dbReference>
<dbReference type="SUPFAM" id="SSF52151">
    <property type="entry name" value="FabD/lysophospholipase-like"/>
    <property type="match status" value="1"/>
</dbReference>
<name>A0ABV2BSA0_9GAMM</name>
<keyword evidence="3 4" id="KW-0443">Lipid metabolism</keyword>
<evidence type="ECO:0000256" key="2">
    <source>
        <dbReference type="ARBA" id="ARBA00022963"/>
    </source>
</evidence>
<dbReference type="InterPro" id="IPR002641">
    <property type="entry name" value="PNPLA_dom"/>
</dbReference>
<dbReference type="Pfam" id="PF01734">
    <property type="entry name" value="Patatin"/>
    <property type="match status" value="1"/>
</dbReference>
<proteinExistence type="predicted"/>
<evidence type="ECO:0000256" key="1">
    <source>
        <dbReference type="ARBA" id="ARBA00022801"/>
    </source>
</evidence>
<evidence type="ECO:0000259" key="5">
    <source>
        <dbReference type="PROSITE" id="PS51635"/>
    </source>
</evidence>
<feature type="active site" description="Proton acceptor" evidence="4">
    <location>
        <position position="217"/>
    </location>
</feature>